<dbReference type="EMBL" id="RQHV01000062">
    <property type="protein sequence ID" value="TGN07093.1"/>
    <property type="molecule type" value="Genomic_DNA"/>
</dbReference>
<dbReference type="Gene3D" id="3.10.20.30">
    <property type="match status" value="1"/>
</dbReference>
<dbReference type="InterPro" id="IPR003749">
    <property type="entry name" value="ThiS/MoaD-like"/>
</dbReference>
<sequence length="65" mass="7128">MKVEFNGKILNTTATTLAELLSEQKIDPTCIASAMDGEFVPRSRYNNTLLREAAKLEILSPMQGG</sequence>
<dbReference type="Proteomes" id="UP000298264">
    <property type="component" value="Unassembled WGS sequence"/>
</dbReference>
<accession>A0A4R9LJS4</accession>
<dbReference type="RefSeq" id="WP_135765817.1">
    <property type="nucleotide sequence ID" value="NZ_RQHV01000062.1"/>
</dbReference>
<dbReference type="AlphaFoldDB" id="A0A4R9LJS4"/>
<dbReference type="Pfam" id="PF02597">
    <property type="entry name" value="ThiS"/>
    <property type="match status" value="1"/>
</dbReference>
<protein>
    <submittedName>
        <fullName evidence="1">Sulfur carrier protein ThiS</fullName>
    </submittedName>
</protein>
<reference evidence="1" key="1">
    <citation type="journal article" date="2019" name="PLoS Negl. Trop. Dis.">
        <title>Revisiting the worldwide diversity of Leptospira species in the environment.</title>
        <authorList>
            <person name="Vincent A.T."/>
            <person name="Schiettekatte O."/>
            <person name="Bourhy P."/>
            <person name="Veyrier F.J."/>
            <person name="Picardeau M."/>
        </authorList>
    </citation>
    <scope>NUCLEOTIDE SEQUENCE [LARGE SCALE GENOMIC DNA]</scope>
    <source>
        <strain evidence="1">201400974</strain>
    </source>
</reference>
<dbReference type="InterPro" id="IPR016155">
    <property type="entry name" value="Mopterin_synth/thiamin_S_b"/>
</dbReference>
<dbReference type="CDD" id="cd00565">
    <property type="entry name" value="Ubl_ThiS"/>
    <property type="match status" value="1"/>
</dbReference>
<gene>
    <name evidence="1" type="primary">thiS</name>
    <name evidence="1" type="ORF">EHS11_18415</name>
</gene>
<organism evidence="1 2">
    <name type="scientific">Leptospira ilyithenensis</name>
    <dbReference type="NCBI Taxonomy" id="2484901"/>
    <lineage>
        <taxon>Bacteria</taxon>
        <taxon>Pseudomonadati</taxon>
        <taxon>Spirochaetota</taxon>
        <taxon>Spirochaetia</taxon>
        <taxon>Leptospirales</taxon>
        <taxon>Leptospiraceae</taxon>
        <taxon>Leptospira</taxon>
    </lineage>
</organism>
<name>A0A4R9LJS4_9LEPT</name>
<comment type="caution">
    <text evidence="1">The sequence shown here is derived from an EMBL/GenBank/DDBJ whole genome shotgun (WGS) entry which is preliminary data.</text>
</comment>
<dbReference type="PANTHER" id="PTHR34472">
    <property type="entry name" value="SULFUR CARRIER PROTEIN THIS"/>
    <property type="match status" value="1"/>
</dbReference>
<dbReference type="InterPro" id="IPR010035">
    <property type="entry name" value="Thi_S"/>
</dbReference>
<keyword evidence="2" id="KW-1185">Reference proteome</keyword>
<proteinExistence type="predicted"/>
<dbReference type="InterPro" id="IPR012675">
    <property type="entry name" value="Beta-grasp_dom_sf"/>
</dbReference>
<evidence type="ECO:0000313" key="1">
    <source>
        <dbReference type="EMBL" id="TGN07093.1"/>
    </source>
</evidence>
<dbReference type="NCBIfam" id="TIGR01683">
    <property type="entry name" value="thiS"/>
    <property type="match status" value="1"/>
</dbReference>
<dbReference type="PANTHER" id="PTHR34472:SF1">
    <property type="entry name" value="SULFUR CARRIER PROTEIN THIS"/>
    <property type="match status" value="1"/>
</dbReference>
<evidence type="ECO:0000313" key="2">
    <source>
        <dbReference type="Proteomes" id="UP000298264"/>
    </source>
</evidence>
<dbReference type="SUPFAM" id="SSF54285">
    <property type="entry name" value="MoaD/ThiS"/>
    <property type="match status" value="1"/>
</dbReference>
<dbReference type="OrthoDB" id="9800283at2"/>